<evidence type="ECO:0000313" key="2">
    <source>
        <dbReference type="Proteomes" id="UP001164706"/>
    </source>
</evidence>
<dbReference type="InterPro" id="IPR007325">
    <property type="entry name" value="KFase/CYL"/>
</dbReference>
<organism evidence="1 2">
    <name type="scientific">Microcella daejeonensis</name>
    <dbReference type="NCBI Taxonomy" id="2994971"/>
    <lineage>
        <taxon>Bacteria</taxon>
        <taxon>Bacillati</taxon>
        <taxon>Actinomycetota</taxon>
        <taxon>Actinomycetes</taxon>
        <taxon>Micrococcales</taxon>
        <taxon>Microbacteriaceae</taxon>
        <taxon>Microcella</taxon>
    </lineage>
</organism>
<evidence type="ECO:0000313" key="1">
    <source>
        <dbReference type="EMBL" id="WAB81196.1"/>
    </source>
</evidence>
<name>A0A9E8MM08_9MICO</name>
<proteinExistence type="predicted"/>
<sequence length="230" mass="23611">MTARLSGRAVVDLSRPLRTGMTVFPGDPAVSIETAATLEEDGFRVSALHLGSHSGTHLDAPSHSVVGGVAVDGLALDRLIAPLRVLRARDRAASALITWAELARQAADVHPGDAVVVETGWSARFDDADATDHPALAPEVAEQLLARGVTVIGVDALSPDPSRAGEDGLWRLPVHELVLGAGGIIIENLVNLDRVPASGAELLALPLSLPGGDGSPVRAVAVLPSAEGDA</sequence>
<dbReference type="GO" id="GO:0019441">
    <property type="term" value="P:L-tryptophan catabolic process to kynurenine"/>
    <property type="evidence" value="ECO:0007669"/>
    <property type="project" value="InterPro"/>
</dbReference>
<dbReference type="Gene3D" id="3.50.30.50">
    <property type="entry name" value="Putative cyclase"/>
    <property type="match status" value="1"/>
</dbReference>
<dbReference type="Pfam" id="PF04199">
    <property type="entry name" value="Cyclase"/>
    <property type="match status" value="1"/>
</dbReference>
<dbReference type="PANTHER" id="PTHR31118:SF12">
    <property type="entry name" value="CYCLASE-LIKE PROTEIN 2"/>
    <property type="match status" value="1"/>
</dbReference>
<dbReference type="Proteomes" id="UP001164706">
    <property type="component" value="Chromosome"/>
</dbReference>
<keyword evidence="2" id="KW-1185">Reference proteome</keyword>
<accession>A0A9E8MM08</accession>
<dbReference type="RefSeq" id="WP_267780961.1">
    <property type="nucleotide sequence ID" value="NZ_CP113089.1"/>
</dbReference>
<protein>
    <submittedName>
        <fullName evidence="1">Cyclase family protein</fullName>
    </submittedName>
</protein>
<dbReference type="InterPro" id="IPR037175">
    <property type="entry name" value="KFase_sf"/>
</dbReference>
<dbReference type="KEGG" id="mdb:OVN18_11730"/>
<dbReference type="GO" id="GO:0004061">
    <property type="term" value="F:arylformamidase activity"/>
    <property type="evidence" value="ECO:0007669"/>
    <property type="project" value="InterPro"/>
</dbReference>
<reference evidence="1" key="1">
    <citation type="submission" date="2022-11" db="EMBL/GenBank/DDBJ databases">
        <title>Description of Microcella daejonensis nov. sp, isolated from riverside soil.</title>
        <authorList>
            <person name="Molina K.M."/>
            <person name="Kim S.B."/>
        </authorList>
    </citation>
    <scope>NUCLEOTIDE SEQUENCE</scope>
    <source>
        <strain evidence="1">MMS21-STM12</strain>
    </source>
</reference>
<dbReference type="EMBL" id="CP113089">
    <property type="protein sequence ID" value="WAB81196.1"/>
    <property type="molecule type" value="Genomic_DNA"/>
</dbReference>
<dbReference type="AlphaFoldDB" id="A0A9E8MM08"/>
<dbReference type="PANTHER" id="PTHR31118">
    <property type="entry name" value="CYCLASE-LIKE PROTEIN 2"/>
    <property type="match status" value="1"/>
</dbReference>
<gene>
    <name evidence="1" type="ORF">OVN18_11730</name>
</gene>
<dbReference type="SUPFAM" id="SSF102198">
    <property type="entry name" value="Putative cyclase"/>
    <property type="match status" value="1"/>
</dbReference>